<organism evidence="9 10">
    <name type="scientific">Paenibacillus aurantius</name>
    <dbReference type="NCBI Taxonomy" id="2918900"/>
    <lineage>
        <taxon>Bacteria</taxon>
        <taxon>Bacillati</taxon>
        <taxon>Bacillota</taxon>
        <taxon>Bacilli</taxon>
        <taxon>Bacillales</taxon>
        <taxon>Paenibacillaceae</taxon>
        <taxon>Paenibacillus</taxon>
    </lineage>
</organism>
<dbReference type="PANTHER" id="PTHR33778:SF4">
    <property type="entry name" value="PROTEIN SAPB"/>
    <property type="match status" value="1"/>
</dbReference>
<dbReference type="PANTHER" id="PTHR33778">
    <property type="entry name" value="PROTEIN MGTC"/>
    <property type="match status" value="1"/>
</dbReference>
<feature type="transmembrane region" description="Helical" evidence="7">
    <location>
        <begin position="120"/>
        <end position="140"/>
    </location>
</feature>
<proteinExistence type="inferred from homology"/>
<evidence type="ECO:0000256" key="3">
    <source>
        <dbReference type="ARBA" id="ARBA00022475"/>
    </source>
</evidence>
<keyword evidence="4 7" id="KW-0812">Transmembrane</keyword>
<accession>A0AA96RHC9</accession>
<dbReference type="PRINTS" id="PR01837">
    <property type="entry name" value="MGTCSAPBPROT"/>
</dbReference>
<dbReference type="Pfam" id="PF02308">
    <property type="entry name" value="MgtC"/>
    <property type="match status" value="1"/>
</dbReference>
<dbReference type="RefSeq" id="WP_315604755.1">
    <property type="nucleotide sequence ID" value="NZ_CP130318.1"/>
</dbReference>
<reference evidence="9 10" key="1">
    <citation type="submission" date="2022-02" db="EMBL/GenBank/DDBJ databases">
        <title>Paenibacillus sp. MBLB1776 Whole Genome Shotgun Sequencing.</title>
        <authorList>
            <person name="Hwang C.Y."/>
            <person name="Cho E.-S."/>
            <person name="Seo M.-J."/>
        </authorList>
    </citation>
    <scope>NUCLEOTIDE SEQUENCE [LARGE SCALE GENOMIC DNA]</scope>
    <source>
        <strain evidence="9 10">MBLB1776</strain>
    </source>
</reference>
<dbReference type="AlphaFoldDB" id="A0AA96RHC9"/>
<keyword evidence="3" id="KW-1003">Cell membrane</keyword>
<feature type="domain" description="MgtC/SapB/SrpB/YhiD N-terminal" evidence="8">
    <location>
        <begin position="9"/>
        <end position="137"/>
    </location>
</feature>
<evidence type="ECO:0000259" key="8">
    <source>
        <dbReference type="Pfam" id="PF02308"/>
    </source>
</evidence>
<evidence type="ECO:0000313" key="10">
    <source>
        <dbReference type="Proteomes" id="UP001305702"/>
    </source>
</evidence>
<dbReference type="GO" id="GO:0005886">
    <property type="term" value="C:plasma membrane"/>
    <property type="evidence" value="ECO:0007669"/>
    <property type="project" value="UniProtKB-SubCell"/>
</dbReference>
<evidence type="ECO:0000256" key="6">
    <source>
        <dbReference type="ARBA" id="ARBA00023136"/>
    </source>
</evidence>
<feature type="transmembrane region" description="Helical" evidence="7">
    <location>
        <begin position="95"/>
        <end position="114"/>
    </location>
</feature>
<feature type="transmembrane region" description="Helical" evidence="7">
    <location>
        <begin position="37"/>
        <end position="57"/>
    </location>
</feature>
<sequence length="225" mass="24184">MDIELLVKLGLSAVLGLVIGLERELKSKPLGLKTSPVIAVISCLLTIISIRAAYTYPKSHDIIIQMDPLRLPAQVVSGIGFLGAGAILRRGNDRISGLTTAAMIWGAAGIGIAVGSGFYAAAAVTAALLIISVELVPFLLGKPLRGLRKEHVIKLTVRRSANVTEIMKTMEASEIQLSQTRIKDSKQDSFYMLELRTKVHPKVGITDLYHLLSGMDDVVGVEITN</sequence>
<keyword evidence="5 7" id="KW-1133">Transmembrane helix</keyword>
<comment type="similarity">
    <text evidence="2">Belongs to the MgtC/SapB family.</text>
</comment>
<dbReference type="InterPro" id="IPR049177">
    <property type="entry name" value="MgtC_SapB_SrpB_YhiD_N"/>
</dbReference>
<evidence type="ECO:0000256" key="5">
    <source>
        <dbReference type="ARBA" id="ARBA00022989"/>
    </source>
</evidence>
<dbReference type="InterPro" id="IPR003416">
    <property type="entry name" value="MgtC/SapB/SrpB/YhiD_fam"/>
</dbReference>
<name>A0AA96RHC9_9BACL</name>
<evidence type="ECO:0000256" key="7">
    <source>
        <dbReference type="SAM" id="Phobius"/>
    </source>
</evidence>
<keyword evidence="6 7" id="KW-0472">Membrane</keyword>
<evidence type="ECO:0000256" key="1">
    <source>
        <dbReference type="ARBA" id="ARBA00004651"/>
    </source>
</evidence>
<dbReference type="KEGG" id="paun:MJA45_25740"/>
<evidence type="ECO:0000313" key="9">
    <source>
        <dbReference type="EMBL" id="WNQ10979.1"/>
    </source>
</evidence>
<dbReference type="Proteomes" id="UP001305702">
    <property type="component" value="Chromosome"/>
</dbReference>
<protein>
    <submittedName>
        <fullName evidence="9">MgtC/SapB family protein</fullName>
    </submittedName>
</protein>
<dbReference type="EMBL" id="CP130318">
    <property type="protein sequence ID" value="WNQ10979.1"/>
    <property type="molecule type" value="Genomic_DNA"/>
</dbReference>
<keyword evidence="10" id="KW-1185">Reference proteome</keyword>
<evidence type="ECO:0000256" key="4">
    <source>
        <dbReference type="ARBA" id="ARBA00022692"/>
    </source>
</evidence>
<evidence type="ECO:0000256" key="2">
    <source>
        <dbReference type="ARBA" id="ARBA00009298"/>
    </source>
</evidence>
<feature type="transmembrane region" description="Helical" evidence="7">
    <location>
        <begin position="69"/>
        <end position="88"/>
    </location>
</feature>
<gene>
    <name evidence="9" type="ORF">MJA45_25740</name>
</gene>
<feature type="transmembrane region" description="Helical" evidence="7">
    <location>
        <begin position="6"/>
        <end position="25"/>
    </location>
</feature>
<comment type="subcellular location">
    <subcellularLocation>
        <location evidence="1">Cell membrane</location>
        <topology evidence="1">Multi-pass membrane protein</topology>
    </subcellularLocation>
</comment>